<dbReference type="GeneID" id="105222696"/>
<dbReference type="KEGG" id="bdr:105222696"/>
<reference evidence="2" key="1">
    <citation type="journal article" date="2014" name="BMC Genomics">
        <title>Characterizing the developmental transcriptome of the oriental fruit fly, Bactrocera dorsalis (Diptera: Tephritidae) through comparative genomic analysis with Drosophila melanogaster utilizing modENCODE datasets.</title>
        <authorList>
            <person name="Geib S.M."/>
            <person name="Calla B."/>
            <person name="Hall B."/>
            <person name="Hou S."/>
            <person name="Manoukis N.C."/>
        </authorList>
    </citation>
    <scope>NUCLEOTIDE SEQUENCE</scope>
    <source>
        <strain evidence="2">Punador</strain>
    </source>
</reference>
<organism evidence="2">
    <name type="scientific">Bactrocera dorsalis</name>
    <name type="common">Oriental fruit fly</name>
    <name type="synonym">Dacus dorsalis</name>
    <dbReference type="NCBI Taxonomy" id="27457"/>
    <lineage>
        <taxon>Eukaryota</taxon>
        <taxon>Metazoa</taxon>
        <taxon>Ecdysozoa</taxon>
        <taxon>Arthropoda</taxon>
        <taxon>Hexapoda</taxon>
        <taxon>Insecta</taxon>
        <taxon>Pterygota</taxon>
        <taxon>Neoptera</taxon>
        <taxon>Endopterygota</taxon>
        <taxon>Diptera</taxon>
        <taxon>Brachycera</taxon>
        <taxon>Muscomorpha</taxon>
        <taxon>Tephritoidea</taxon>
        <taxon>Tephritidae</taxon>
        <taxon>Bactrocera</taxon>
        <taxon>Bactrocera</taxon>
    </lineage>
</organism>
<evidence type="ECO:0000313" key="2">
    <source>
        <dbReference type="EMBL" id="JAC35552.1"/>
    </source>
</evidence>
<protein>
    <recommendedName>
        <fullName evidence="1">DUF4780 domain-containing protein</fullName>
    </recommendedName>
</protein>
<dbReference type="EMBL" id="GAKP01023406">
    <property type="protein sequence ID" value="JAC35552.1"/>
    <property type="molecule type" value="Transcribed_RNA"/>
</dbReference>
<dbReference type="Pfam" id="PF16012">
    <property type="entry name" value="DUF4780"/>
    <property type="match status" value="1"/>
</dbReference>
<dbReference type="InterPro" id="IPR031961">
    <property type="entry name" value="DUF4780"/>
</dbReference>
<accession>A0A034V083</accession>
<evidence type="ECO:0000259" key="1">
    <source>
        <dbReference type="Pfam" id="PF16012"/>
    </source>
</evidence>
<sequence length="295" mass="33332">MQGTHQTTLSGYSIPQVSFTNNLAGLTKKQRKRLRKREREAQRAAVQMAVNKIQAAIKTVPSKNSLGGNTNSPQVPALSGMLYDLAVQFRTEICLLQMLIDSETPQNSKTIAEKEFIVAEITLANNSPITKEAFKFMRSVILNAIEKYQKPKKGTPIFYSMNHNNTYINILCEDAFAFGCLQACVGKMSALGSVSLYPLEASAGRLYCYSVIYTGIINDPMKFLLQIRLHIPKLRTDYWIIADSKVCTDDQDETQFLFLVDEISSIALEYRYSNRLFICLEEALFHNHGQLPNFF</sequence>
<name>A0A034V083_BACDO</name>
<feature type="domain" description="DUF4780" evidence="1">
    <location>
        <begin position="125"/>
        <end position="269"/>
    </location>
</feature>
<dbReference type="AlphaFoldDB" id="A0A034V083"/>
<dbReference type="RefSeq" id="XP_011198423.2">
    <property type="nucleotide sequence ID" value="XM_011200121.4"/>
</dbReference>
<dbReference type="OrthoDB" id="786951at2759"/>
<proteinExistence type="predicted"/>